<dbReference type="AlphaFoldDB" id="A0A0N5AK93"/>
<dbReference type="WBParaSite" id="SMUV_0000490601-mRNA-1">
    <property type="protein sequence ID" value="SMUV_0000490601-mRNA-1"/>
    <property type="gene ID" value="SMUV_0000490601"/>
</dbReference>
<protein>
    <submittedName>
        <fullName evidence="13">Nuclear receptor domain-containing protein</fullName>
    </submittedName>
</protein>
<dbReference type="SUPFAM" id="SSF48508">
    <property type="entry name" value="Nuclear receptor ligand-binding domain"/>
    <property type="match status" value="1"/>
</dbReference>
<dbReference type="STRING" id="451379.A0A0N5AK93"/>
<evidence type="ECO:0000256" key="7">
    <source>
        <dbReference type="ARBA" id="ARBA00023163"/>
    </source>
</evidence>
<dbReference type="SUPFAM" id="SSF57716">
    <property type="entry name" value="Glucocorticoid receptor-like (DNA-binding domain)"/>
    <property type="match status" value="1"/>
</dbReference>
<dbReference type="InterPro" id="IPR013088">
    <property type="entry name" value="Znf_NHR/GATA"/>
</dbReference>
<keyword evidence="6" id="KW-0238">DNA-binding</keyword>
<evidence type="ECO:0000256" key="6">
    <source>
        <dbReference type="ARBA" id="ARBA00023125"/>
    </source>
</evidence>
<dbReference type="GO" id="GO:0000978">
    <property type="term" value="F:RNA polymerase II cis-regulatory region sequence-specific DNA binding"/>
    <property type="evidence" value="ECO:0007669"/>
    <property type="project" value="TreeGrafter"/>
</dbReference>
<dbReference type="InterPro" id="IPR035500">
    <property type="entry name" value="NHR-like_dom_sf"/>
</dbReference>
<evidence type="ECO:0000256" key="1">
    <source>
        <dbReference type="ARBA" id="ARBA00005993"/>
    </source>
</evidence>
<keyword evidence="5" id="KW-0805">Transcription regulation</keyword>
<dbReference type="PROSITE" id="PS51030">
    <property type="entry name" value="NUCLEAR_REC_DBD_2"/>
    <property type="match status" value="1"/>
</dbReference>
<name>A0A0N5AK93_9BILA</name>
<dbReference type="GO" id="GO:0030154">
    <property type="term" value="P:cell differentiation"/>
    <property type="evidence" value="ECO:0007669"/>
    <property type="project" value="TreeGrafter"/>
</dbReference>
<evidence type="ECO:0000256" key="3">
    <source>
        <dbReference type="ARBA" id="ARBA00022771"/>
    </source>
</evidence>
<keyword evidence="3" id="KW-0863">Zinc-finger</keyword>
<evidence type="ECO:0000256" key="2">
    <source>
        <dbReference type="ARBA" id="ARBA00022723"/>
    </source>
</evidence>
<dbReference type="Pfam" id="PF00105">
    <property type="entry name" value="zf-C4"/>
    <property type="match status" value="1"/>
</dbReference>
<dbReference type="GO" id="GO:0000122">
    <property type="term" value="P:negative regulation of transcription by RNA polymerase II"/>
    <property type="evidence" value="ECO:0007669"/>
    <property type="project" value="TreeGrafter"/>
</dbReference>
<dbReference type="PRINTS" id="PR00047">
    <property type="entry name" value="STROIDFINGER"/>
</dbReference>
<feature type="compositionally biased region" description="Polar residues" evidence="10">
    <location>
        <begin position="204"/>
        <end position="215"/>
    </location>
</feature>
<keyword evidence="12" id="KW-1185">Reference proteome</keyword>
<proteinExistence type="inferred from homology"/>
<dbReference type="SMART" id="SM00399">
    <property type="entry name" value="ZnF_C4"/>
    <property type="match status" value="1"/>
</dbReference>
<dbReference type="Gene3D" id="3.30.50.10">
    <property type="entry name" value="Erythroid Transcription Factor GATA-1, subunit A"/>
    <property type="match status" value="1"/>
</dbReference>
<feature type="domain" description="Nuclear receptor" evidence="11">
    <location>
        <begin position="23"/>
        <end position="96"/>
    </location>
</feature>
<organism evidence="12 13">
    <name type="scientific">Syphacia muris</name>
    <dbReference type="NCBI Taxonomy" id="451379"/>
    <lineage>
        <taxon>Eukaryota</taxon>
        <taxon>Metazoa</taxon>
        <taxon>Ecdysozoa</taxon>
        <taxon>Nematoda</taxon>
        <taxon>Chromadorea</taxon>
        <taxon>Rhabditida</taxon>
        <taxon>Spirurina</taxon>
        <taxon>Oxyuridomorpha</taxon>
        <taxon>Oxyuroidea</taxon>
        <taxon>Oxyuridae</taxon>
        <taxon>Syphacia</taxon>
    </lineage>
</organism>
<evidence type="ECO:0000256" key="5">
    <source>
        <dbReference type="ARBA" id="ARBA00023015"/>
    </source>
</evidence>
<evidence type="ECO:0000313" key="13">
    <source>
        <dbReference type="WBParaSite" id="SMUV_0000490601-mRNA-1"/>
    </source>
</evidence>
<accession>A0A0N5AK93</accession>
<evidence type="ECO:0000313" key="12">
    <source>
        <dbReference type="Proteomes" id="UP000046393"/>
    </source>
</evidence>
<dbReference type="GO" id="GO:0045944">
    <property type="term" value="P:positive regulation of transcription by RNA polymerase II"/>
    <property type="evidence" value="ECO:0007669"/>
    <property type="project" value="TreeGrafter"/>
</dbReference>
<evidence type="ECO:0000256" key="9">
    <source>
        <dbReference type="ARBA" id="ARBA00023242"/>
    </source>
</evidence>
<sequence>MTEKLRDIENMAPHKLPSPASRFPPCRVCGDKSTGLHYGIISCEGCKGFFRRSHDKEFHCNYAGKCIINMVTRNKCQHCRLKKCIDMGMKRGQSRRTKTQEDGCGTSLLMEKNLNESNNQLQMYTNQTNFNDTKLFEVVKNPACEHSNNNHKRVIYRSNLVKTTGPNVPGCSKSSAVATANGCINSRKRSYSQCQNERAANFKTDTAVENSSERSASADGAKSAPLPKLRKITSSSDPETSDPSKPTADQIALDILHWFPKLRSKIRRSAQLDSLFSSVAQPIVDAFKSTQKNLYYVDPFLMETSLPIEKIAHKMGILGSLKYFQRRLLHCKNDLYSFAESFIDFYTLDEAVKGTVVKKSFFEMFLTAQSVTCSISNTGELMTSNKILPSTFLGLCQDNVAQQFNRMVIGCLRSLVRLSLGWELCPIVCALILNQEMKSYDTFNYVPKLQKFRIPRERIKKPLRNNLPATQDQNRL</sequence>
<dbReference type="GO" id="GO:0009755">
    <property type="term" value="P:hormone-mediated signaling pathway"/>
    <property type="evidence" value="ECO:0007669"/>
    <property type="project" value="TreeGrafter"/>
</dbReference>
<feature type="compositionally biased region" description="Low complexity" evidence="10">
    <location>
        <begin position="233"/>
        <end position="247"/>
    </location>
</feature>
<evidence type="ECO:0000256" key="4">
    <source>
        <dbReference type="ARBA" id="ARBA00022833"/>
    </source>
</evidence>
<dbReference type="InterPro" id="IPR001628">
    <property type="entry name" value="Znf_hrmn_rcpt"/>
</dbReference>
<keyword evidence="8" id="KW-0675">Receptor</keyword>
<dbReference type="CDD" id="cd06916">
    <property type="entry name" value="NR_DBD_like"/>
    <property type="match status" value="1"/>
</dbReference>
<dbReference type="GO" id="GO:0008270">
    <property type="term" value="F:zinc ion binding"/>
    <property type="evidence" value="ECO:0007669"/>
    <property type="project" value="UniProtKB-KW"/>
</dbReference>
<dbReference type="Proteomes" id="UP000046393">
    <property type="component" value="Unplaced"/>
</dbReference>
<reference evidence="13" key="1">
    <citation type="submission" date="2017-02" db="UniProtKB">
        <authorList>
            <consortium name="WormBaseParasite"/>
        </authorList>
    </citation>
    <scope>IDENTIFICATION</scope>
</reference>
<keyword evidence="4" id="KW-0862">Zinc</keyword>
<evidence type="ECO:0000256" key="10">
    <source>
        <dbReference type="SAM" id="MobiDB-lite"/>
    </source>
</evidence>
<evidence type="ECO:0000259" key="11">
    <source>
        <dbReference type="PROSITE" id="PS51030"/>
    </source>
</evidence>
<evidence type="ECO:0000256" key="8">
    <source>
        <dbReference type="ARBA" id="ARBA00023170"/>
    </source>
</evidence>
<dbReference type="PANTHER" id="PTHR24082:SF473">
    <property type="entry name" value="ECDYSONE-INDUCED PROTEIN 75B, ISOFORM B"/>
    <property type="match status" value="1"/>
</dbReference>
<dbReference type="GO" id="GO:0004879">
    <property type="term" value="F:nuclear receptor activity"/>
    <property type="evidence" value="ECO:0007669"/>
    <property type="project" value="TreeGrafter"/>
</dbReference>
<keyword evidence="2" id="KW-0479">Metal-binding</keyword>
<keyword evidence="9" id="KW-0539">Nucleus</keyword>
<comment type="similarity">
    <text evidence="1">Belongs to the nuclear hormone receptor family.</text>
</comment>
<feature type="region of interest" description="Disordered" evidence="10">
    <location>
        <begin position="204"/>
        <end position="247"/>
    </location>
</feature>
<dbReference type="PROSITE" id="PS00031">
    <property type="entry name" value="NUCLEAR_REC_DBD_1"/>
    <property type="match status" value="1"/>
</dbReference>
<keyword evidence="7" id="KW-0804">Transcription</keyword>
<dbReference type="PANTHER" id="PTHR24082">
    <property type="entry name" value="NUCLEAR HORMONE RECEPTOR"/>
    <property type="match status" value="1"/>
</dbReference>
<dbReference type="InterPro" id="IPR050234">
    <property type="entry name" value="Nuclear_hormone_rcpt_NR1"/>
</dbReference>